<keyword evidence="3" id="KW-0732">Signal</keyword>
<proteinExistence type="predicted"/>
<sequence length="300" mass="31600">MKNVGGWIAVLWAACCVRRVICEAQCFFPGGEEDLQGNPCNVNAVNNGGHSSCCQVNDACFADGTCSTYAMNIPYRQSCTDQMWQDDACPRGICTGIDSAYDAVVVWMVKCFPRNASTCCLQGADSCCGDTQFEYEPGEIIALLDGAGNDRLSQTSSSTRDSGSGMVSQTPSSPTDSGSDMPSQPSLSTTSLGSDSGTAAKITEAATITPTAAAGTSSPRNAAVIGLSVTLGIVVLAALAGFAALWKKLQKEAKWRKQMAEYDPRASMAYPDRSKGTPQDTPPTELPTETVSHTLQELRA</sequence>
<accession>A0AAI8YGG5</accession>
<evidence type="ECO:0000256" key="1">
    <source>
        <dbReference type="SAM" id="MobiDB-lite"/>
    </source>
</evidence>
<feature type="signal peptide" evidence="3">
    <location>
        <begin position="1"/>
        <end position="22"/>
    </location>
</feature>
<dbReference type="EMBL" id="CAUWAG010000006">
    <property type="protein sequence ID" value="CAJ2503869.1"/>
    <property type="molecule type" value="Genomic_DNA"/>
</dbReference>
<keyword evidence="2" id="KW-0472">Membrane</keyword>
<evidence type="ECO:0000256" key="3">
    <source>
        <dbReference type="SAM" id="SignalP"/>
    </source>
</evidence>
<evidence type="ECO:0000313" key="4">
    <source>
        <dbReference type="EMBL" id="CAJ2503869.1"/>
    </source>
</evidence>
<feature type="compositionally biased region" description="Polar residues" evidence="1">
    <location>
        <begin position="287"/>
        <end position="300"/>
    </location>
</feature>
<dbReference type="AlphaFoldDB" id="A0AAI8YGG5"/>
<feature type="chain" id="PRO_5042509702" evidence="3">
    <location>
        <begin position="23"/>
        <end position="300"/>
    </location>
</feature>
<feature type="region of interest" description="Disordered" evidence="1">
    <location>
        <begin position="261"/>
        <end position="300"/>
    </location>
</feature>
<feature type="region of interest" description="Disordered" evidence="1">
    <location>
        <begin position="151"/>
        <end position="196"/>
    </location>
</feature>
<evidence type="ECO:0000256" key="2">
    <source>
        <dbReference type="SAM" id="Phobius"/>
    </source>
</evidence>
<keyword evidence="2" id="KW-1133">Transmembrane helix</keyword>
<feature type="compositionally biased region" description="Polar residues" evidence="1">
    <location>
        <begin position="166"/>
        <end position="185"/>
    </location>
</feature>
<dbReference type="Proteomes" id="UP001295740">
    <property type="component" value="Unassembled WGS sequence"/>
</dbReference>
<feature type="transmembrane region" description="Helical" evidence="2">
    <location>
        <begin position="222"/>
        <end position="246"/>
    </location>
</feature>
<reference evidence="4" key="1">
    <citation type="submission" date="2023-10" db="EMBL/GenBank/DDBJ databases">
        <authorList>
            <person name="Hackl T."/>
        </authorList>
    </citation>
    <scope>NUCLEOTIDE SEQUENCE</scope>
</reference>
<name>A0AAI8YGG5_9PEZI</name>
<feature type="compositionally biased region" description="Low complexity" evidence="1">
    <location>
        <begin position="186"/>
        <end position="196"/>
    </location>
</feature>
<organism evidence="4 5">
    <name type="scientific">Anthostomella pinea</name>
    <dbReference type="NCBI Taxonomy" id="933095"/>
    <lineage>
        <taxon>Eukaryota</taxon>
        <taxon>Fungi</taxon>
        <taxon>Dikarya</taxon>
        <taxon>Ascomycota</taxon>
        <taxon>Pezizomycotina</taxon>
        <taxon>Sordariomycetes</taxon>
        <taxon>Xylariomycetidae</taxon>
        <taxon>Xylariales</taxon>
        <taxon>Xylariaceae</taxon>
        <taxon>Anthostomella</taxon>
    </lineage>
</organism>
<protein>
    <submittedName>
        <fullName evidence="4">Uu.00g112630.m01.CDS01</fullName>
    </submittedName>
</protein>
<keyword evidence="5" id="KW-1185">Reference proteome</keyword>
<gene>
    <name evidence="4" type="ORF">KHLLAP_LOCUS4337</name>
</gene>
<dbReference type="PROSITE" id="PS51257">
    <property type="entry name" value="PROKAR_LIPOPROTEIN"/>
    <property type="match status" value="1"/>
</dbReference>
<comment type="caution">
    <text evidence="4">The sequence shown here is derived from an EMBL/GenBank/DDBJ whole genome shotgun (WGS) entry which is preliminary data.</text>
</comment>
<feature type="compositionally biased region" description="Low complexity" evidence="1">
    <location>
        <begin position="151"/>
        <end position="165"/>
    </location>
</feature>
<keyword evidence="2" id="KW-0812">Transmembrane</keyword>
<evidence type="ECO:0000313" key="5">
    <source>
        <dbReference type="Proteomes" id="UP001295740"/>
    </source>
</evidence>